<protein>
    <recommendedName>
        <fullName evidence="1">DUF5753 domain-containing protein</fullName>
    </recommendedName>
</protein>
<accession>A0A1V4D5E0</accession>
<reference evidence="2" key="1">
    <citation type="submission" date="2016-12" db="EMBL/GenBank/DDBJ databases">
        <title>Genome sequence of Streptomyces antioxidans MUSC 164.</title>
        <authorList>
            <person name="Lee L.-H."/>
            <person name="Ser H.-L."/>
        </authorList>
    </citation>
    <scope>NUCLEOTIDE SEQUENCE [LARGE SCALE GENOMIC DNA]</scope>
    <source>
        <strain evidence="2">MUSC 164</strain>
    </source>
</reference>
<dbReference type="InterPro" id="IPR043917">
    <property type="entry name" value="DUF5753"/>
</dbReference>
<proteinExistence type="predicted"/>
<dbReference type="AlphaFoldDB" id="A0A1V4D5E0"/>
<evidence type="ECO:0000313" key="3">
    <source>
        <dbReference type="Proteomes" id="UP000033615"/>
    </source>
</evidence>
<dbReference type="Pfam" id="PF19054">
    <property type="entry name" value="DUF5753"/>
    <property type="match status" value="1"/>
</dbReference>
<gene>
    <name evidence="2" type="ORF">VT50_0215850</name>
</gene>
<organism evidence="2 3">
    <name type="scientific">Streptomyces antioxidans</name>
    <dbReference type="NCBI Taxonomy" id="1507734"/>
    <lineage>
        <taxon>Bacteria</taxon>
        <taxon>Bacillati</taxon>
        <taxon>Actinomycetota</taxon>
        <taxon>Actinomycetes</taxon>
        <taxon>Kitasatosporales</taxon>
        <taxon>Streptomycetaceae</taxon>
        <taxon>Streptomyces</taxon>
    </lineage>
</organism>
<evidence type="ECO:0000313" key="2">
    <source>
        <dbReference type="EMBL" id="OPF79533.1"/>
    </source>
</evidence>
<name>A0A1V4D5E0_9ACTN</name>
<keyword evidence="3" id="KW-1185">Reference proteome</keyword>
<comment type="caution">
    <text evidence="2">The sequence shown here is derived from an EMBL/GenBank/DDBJ whole genome shotgun (WGS) entry which is preliminary data.</text>
</comment>
<dbReference type="EMBL" id="LAKD02000038">
    <property type="protein sequence ID" value="OPF79533.1"/>
    <property type="molecule type" value="Genomic_DNA"/>
</dbReference>
<dbReference type="Proteomes" id="UP000033615">
    <property type="component" value="Unassembled WGS sequence"/>
</dbReference>
<evidence type="ECO:0000259" key="1">
    <source>
        <dbReference type="Pfam" id="PF19054"/>
    </source>
</evidence>
<sequence length="112" mass="11795">MTLVALTKAMEWDGPTARSGHRSATSPIHTLRPISSSSAFHRTAVGGPEVMAAQLTHLLKGAESPHITLQVLPFAAERPRPGQRPAGPALVFPVEAWTSFTSAVRGGQFSAA</sequence>
<feature type="domain" description="DUF5753" evidence="1">
    <location>
        <begin position="42"/>
        <end position="80"/>
    </location>
</feature>